<accession>A0A9P0XFZ7</accession>
<protein>
    <submittedName>
        <fullName evidence="1">Uncharacterized protein</fullName>
    </submittedName>
</protein>
<dbReference type="Proteomes" id="UP001152562">
    <property type="component" value="Unassembled WGS sequence"/>
</dbReference>
<sequence>MKWVLSYFTGVENNKIKSRAVNAIQRILVQVPMRVPNVNAEGAPRHHIISKRHLKKLYFKIQVLSS</sequence>
<evidence type="ECO:0000313" key="1">
    <source>
        <dbReference type="EMBL" id="CAH4033430.1"/>
    </source>
</evidence>
<name>A0A9P0XFZ7_PIEBR</name>
<dbReference type="AlphaFoldDB" id="A0A9P0XFZ7"/>
<organism evidence="1 2">
    <name type="scientific">Pieris brassicae</name>
    <name type="common">White butterfly</name>
    <name type="synonym">Large white butterfly</name>
    <dbReference type="NCBI Taxonomy" id="7116"/>
    <lineage>
        <taxon>Eukaryota</taxon>
        <taxon>Metazoa</taxon>
        <taxon>Ecdysozoa</taxon>
        <taxon>Arthropoda</taxon>
        <taxon>Hexapoda</taxon>
        <taxon>Insecta</taxon>
        <taxon>Pterygota</taxon>
        <taxon>Neoptera</taxon>
        <taxon>Endopterygota</taxon>
        <taxon>Lepidoptera</taxon>
        <taxon>Glossata</taxon>
        <taxon>Ditrysia</taxon>
        <taxon>Papilionoidea</taxon>
        <taxon>Pieridae</taxon>
        <taxon>Pierinae</taxon>
        <taxon>Pieris</taxon>
    </lineage>
</organism>
<evidence type="ECO:0000313" key="2">
    <source>
        <dbReference type="Proteomes" id="UP001152562"/>
    </source>
</evidence>
<comment type="caution">
    <text evidence="1">The sequence shown here is derived from an EMBL/GenBank/DDBJ whole genome shotgun (WGS) entry which is preliminary data.</text>
</comment>
<proteinExistence type="predicted"/>
<dbReference type="EMBL" id="CALOZG010000029">
    <property type="protein sequence ID" value="CAH4033430.1"/>
    <property type="molecule type" value="Genomic_DNA"/>
</dbReference>
<reference evidence="1" key="1">
    <citation type="submission" date="2022-05" db="EMBL/GenBank/DDBJ databases">
        <authorList>
            <person name="Okamura Y."/>
        </authorList>
    </citation>
    <scope>NUCLEOTIDE SEQUENCE</scope>
</reference>
<keyword evidence="2" id="KW-1185">Reference proteome</keyword>
<gene>
    <name evidence="1" type="ORF">PIBRA_LOCUS9714</name>
</gene>